<feature type="domain" description="LysR substrate-binding" evidence="5">
    <location>
        <begin position="34"/>
        <end position="236"/>
    </location>
</feature>
<dbReference type="GO" id="GO:0032993">
    <property type="term" value="C:protein-DNA complex"/>
    <property type="evidence" value="ECO:0007669"/>
    <property type="project" value="TreeGrafter"/>
</dbReference>
<keyword evidence="4" id="KW-0804">Transcription</keyword>
<evidence type="ECO:0000313" key="6">
    <source>
        <dbReference type="EMBL" id="GGM80220.1"/>
    </source>
</evidence>
<dbReference type="InterPro" id="IPR005119">
    <property type="entry name" value="LysR_subst-bd"/>
</dbReference>
<proteinExistence type="inferred from homology"/>
<name>A0A8J3CIC2_9PSEU</name>
<comment type="caution">
    <text evidence="6">The sequence shown here is derived from an EMBL/GenBank/DDBJ whole genome shotgun (WGS) entry which is preliminary data.</text>
</comment>
<dbReference type="Pfam" id="PF03466">
    <property type="entry name" value="LysR_substrate"/>
    <property type="match status" value="1"/>
</dbReference>
<evidence type="ECO:0000256" key="1">
    <source>
        <dbReference type="ARBA" id="ARBA00009437"/>
    </source>
</evidence>
<dbReference type="Proteomes" id="UP000637578">
    <property type="component" value="Unassembled WGS sequence"/>
</dbReference>
<keyword evidence="2" id="KW-0805">Transcription regulation</keyword>
<sequence>MLTTAGERLVPKARAVLDAVDALVTEAAMVGKPFAGTLRLGIIPTVAPYLLPVALDALAKAFPALEPEVHEERTGRLLEGLGTGRLDVAVLALPAGGRGLAEVPLYAEDFVLVVPKRHELAGTIDVSRVALRKLDVMLLEEGHCLRDQALDVCREVGGRVEAATRAASLGTLVQLVAAGMGVTLLPETAVGVETRRSGLAAARFCDPAPGRRIGLVYRESAGRAAEYTEIAAELRRAVRTRKLPVRLPS</sequence>
<gene>
    <name evidence="6" type="ORF">GCM10012275_58510</name>
</gene>
<comment type="similarity">
    <text evidence="1">Belongs to the LysR transcriptional regulatory family.</text>
</comment>
<evidence type="ECO:0000256" key="2">
    <source>
        <dbReference type="ARBA" id="ARBA00023015"/>
    </source>
</evidence>
<dbReference type="PANTHER" id="PTHR30346">
    <property type="entry name" value="TRANSCRIPTIONAL DUAL REGULATOR HCAR-RELATED"/>
    <property type="match status" value="1"/>
</dbReference>
<evidence type="ECO:0000256" key="3">
    <source>
        <dbReference type="ARBA" id="ARBA00023125"/>
    </source>
</evidence>
<evidence type="ECO:0000313" key="7">
    <source>
        <dbReference type="Proteomes" id="UP000637578"/>
    </source>
</evidence>
<organism evidence="6 7">
    <name type="scientific">Longimycelium tulufanense</name>
    <dbReference type="NCBI Taxonomy" id="907463"/>
    <lineage>
        <taxon>Bacteria</taxon>
        <taxon>Bacillati</taxon>
        <taxon>Actinomycetota</taxon>
        <taxon>Actinomycetes</taxon>
        <taxon>Pseudonocardiales</taxon>
        <taxon>Pseudonocardiaceae</taxon>
        <taxon>Longimycelium</taxon>
    </lineage>
</organism>
<dbReference type="Gene3D" id="3.40.190.10">
    <property type="entry name" value="Periplasmic binding protein-like II"/>
    <property type="match status" value="2"/>
</dbReference>
<dbReference type="AlphaFoldDB" id="A0A8J3CIC2"/>
<dbReference type="CDD" id="cd08411">
    <property type="entry name" value="PBP2_OxyR"/>
    <property type="match status" value="1"/>
</dbReference>
<protein>
    <submittedName>
        <fullName evidence="6">Hydrogen peroxide-inducible protein</fullName>
    </submittedName>
</protein>
<dbReference type="SUPFAM" id="SSF53850">
    <property type="entry name" value="Periplasmic binding protein-like II"/>
    <property type="match status" value="1"/>
</dbReference>
<reference evidence="6" key="2">
    <citation type="submission" date="2020-09" db="EMBL/GenBank/DDBJ databases">
        <authorList>
            <person name="Sun Q."/>
            <person name="Zhou Y."/>
        </authorList>
    </citation>
    <scope>NUCLEOTIDE SEQUENCE</scope>
    <source>
        <strain evidence="6">CGMCC 4.5737</strain>
    </source>
</reference>
<evidence type="ECO:0000256" key="4">
    <source>
        <dbReference type="ARBA" id="ARBA00023163"/>
    </source>
</evidence>
<evidence type="ECO:0000259" key="5">
    <source>
        <dbReference type="Pfam" id="PF03466"/>
    </source>
</evidence>
<accession>A0A8J3CIC2</accession>
<reference evidence="6" key="1">
    <citation type="journal article" date="2014" name="Int. J. Syst. Evol. Microbiol.">
        <title>Complete genome sequence of Corynebacterium casei LMG S-19264T (=DSM 44701T), isolated from a smear-ripened cheese.</title>
        <authorList>
            <consortium name="US DOE Joint Genome Institute (JGI-PGF)"/>
            <person name="Walter F."/>
            <person name="Albersmeier A."/>
            <person name="Kalinowski J."/>
            <person name="Ruckert C."/>
        </authorList>
    </citation>
    <scope>NUCLEOTIDE SEQUENCE</scope>
    <source>
        <strain evidence="6">CGMCC 4.5737</strain>
    </source>
</reference>
<keyword evidence="7" id="KW-1185">Reference proteome</keyword>
<dbReference type="EMBL" id="BMMK01000047">
    <property type="protein sequence ID" value="GGM80220.1"/>
    <property type="molecule type" value="Genomic_DNA"/>
</dbReference>
<dbReference type="PANTHER" id="PTHR30346:SF26">
    <property type="entry name" value="HYDROGEN PEROXIDE-INDUCIBLE GENES ACTIVATOR"/>
    <property type="match status" value="1"/>
</dbReference>
<dbReference type="GO" id="GO:0003677">
    <property type="term" value="F:DNA binding"/>
    <property type="evidence" value="ECO:0007669"/>
    <property type="project" value="UniProtKB-KW"/>
</dbReference>
<dbReference type="GO" id="GO:0003700">
    <property type="term" value="F:DNA-binding transcription factor activity"/>
    <property type="evidence" value="ECO:0007669"/>
    <property type="project" value="TreeGrafter"/>
</dbReference>
<keyword evidence="3" id="KW-0238">DNA-binding</keyword>